<keyword evidence="4" id="KW-1185">Reference proteome</keyword>
<dbReference type="EMBL" id="CATOUU010000816">
    <property type="protein sequence ID" value="CAI9950648.1"/>
    <property type="molecule type" value="Genomic_DNA"/>
</dbReference>
<accession>A0AA86Q3N3</accession>
<dbReference type="EMBL" id="CAXDID020000310">
    <property type="protein sequence ID" value="CAL6074744.1"/>
    <property type="molecule type" value="Genomic_DNA"/>
</dbReference>
<gene>
    <name evidence="2" type="ORF">HINF_LOCUS38293</name>
    <name evidence="3" type="ORF">HINF_LOCUS56870</name>
</gene>
<reference evidence="3 4" key="2">
    <citation type="submission" date="2024-07" db="EMBL/GenBank/DDBJ databases">
        <authorList>
            <person name="Akdeniz Z."/>
        </authorList>
    </citation>
    <scope>NUCLEOTIDE SEQUENCE [LARGE SCALE GENOMIC DNA]</scope>
</reference>
<dbReference type="AlphaFoldDB" id="A0AA86Q3N3"/>
<evidence type="ECO:0000313" key="3">
    <source>
        <dbReference type="EMBL" id="CAL6074744.1"/>
    </source>
</evidence>
<evidence type="ECO:0000313" key="2">
    <source>
        <dbReference type="EMBL" id="CAI9950648.1"/>
    </source>
</evidence>
<organism evidence="2">
    <name type="scientific">Hexamita inflata</name>
    <dbReference type="NCBI Taxonomy" id="28002"/>
    <lineage>
        <taxon>Eukaryota</taxon>
        <taxon>Metamonada</taxon>
        <taxon>Diplomonadida</taxon>
        <taxon>Hexamitidae</taxon>
        <taxon>Hexamitinae</taxon>
        <taxon>Hexamita</taxon>
    </lineage>
</organism>
<name>A0AA86Q3N3_9EUKA</name>
<reference evidence="2" key="1">
    <citation type="submission" date="2023-06" db="EMBL/GenBank/DDBJ databases">
        <authorList>
            <person name="Kurt Z."/>
        </authorList>
    </citation>
    <scope>NUCLEOTIDE SEQUENCE</scope>
</reference>
<feature type="coiled-coil region" evidence="1">
    <location>
        <begin position="68"/>
        <end position="102"/>
    </location>
</feature>
<evidence type="ECO:0000313" key="4">
    <source>
        <dbReference type="Proteomes" id="UP001642409"/>
    </source>
</evidence>
<evidence type="ECO:0000256" key="1">
    <source>
        <dbReference type="SAM" id="Coils"/>
    </source>
</evidence>
<keyword evidence="1" id="KW-0175">Coiled coil</keyword>
<protein>
    <submittedName>
        <fullName evidence="3">Hypothetical_protein</fullName>
    </submittedName>
</protein>
<sequence length="111" mass="12973">MSKYQLKLPILLAQLWNTSQPAQLRSRSSLDYFSSLSCSVSDLQLNNNLLNNEATIDRGFEPRTMRLLQQNNQTLLKLQTRITQLEKMEEVLSENVQRIARNNENIFKFVE</sequence>
<comment type="caution">
    <text evidence="2">The sequence shown here is derived from an EMBL/GenBank/DDBJ whole genome shotgun (WGS) entry which is preliminary data.</text>
</comment>
<proteinExistence type="predicted"/>
<dbReference type="Proteomes" id="UP001642409">
    <property type="component" value="Unassembled WGS sequence"/>
</dbReference>